<accession>A0A233S565</accession>
<dbReference type="Gene3D" id="2.60.40.10">
    <property type="entry name" value="Immunoglobulins"/>
    <property type="match status" value="2"/>
</dbReference>
<feature type="compositionally biased region" description="Low complexity" evidence="1">
    <location>
        <begin position="229"/>
        <end position="243"/>
    </location>
</feature>
<feature type="chain" id="PRO_5012511562" description="DUF11 domain-containing protein" evidence="2">
    <location>
        <begin position="19"/>
        <end position="251"/>
    </location>
</feature>
<keyword evidence="5" id="KW-1185">Reference proteome</keyword>
<name>A0A233S565_STRDA</name>
<evidence type="ECO:0000313" key="5">
    <source>
        <dbReference type="Proteomes" id="UP000215483"/>
    </source>
</evidence>
<proteinExistence type="predicted"/>
<feature type="region of interest" description="Disordered" evidence="1">
    <location>
        <begin position="229"/>
        <end position="251"/>
    </location>
</feature>
<comment type="caution">
    <text evidence="4">The sequence shown here is derived from an EMBL/GenBank/DDBJ whole genome shotgun (WGS) entry which is preliminary data.</text>
</comment>
<dbReference type="Proteomes" id="UP000215483">
    <property type="component" value="Unassembled WGS sequence"/>
</dbReference>
<dbReference type="AlphaFoldDB" id="A0A233S565"/>
<dbReference type="InterPro" id="IPR001434">
    <property type="entry name" value="OmcB-like_DUF11"/>
</dbReference>
<evidence type="ECO:0000256" key="2">
    <source>
        <dbReference type="SAM" id="SignalP"/>
    </source>
</evidence>
<keyword evidence="2" id="KW-0732">Signal</keyword>
<dbReference type="Pfam" id="PF01345">
    <property type="entry name" value="DUF11"/>
    <property type="match status" value="1"/>
</dbReference>
<reference evidence="4 5" key="1">
    <citation type="submission" date="2016-07" db="EMBL/GenBank/DDBJ databases">
        <title>Draft genome of Streptomyces diastatochromogenes.</title>
        <authorList>
            <person name="Podduturi R."/>
            <person name="Lukassen M.B."/>
            <person name="Clausen N."/>
            <person name="Nielsen J.L."/>
            <person name="Jorgensen N.O."/>
        </authorList>
    </citation>
    <scope>NUCLEOTIDE SEQUENCE [LARGE SCALE GENOMIC DNA]</scope>
    <source>
        <strain evidence="4 5">DSM 40608</strain>
    </source>
</reference>
<dbReference type="GO" id="GO:0005975">
    <property type="term" value="P:carbohydrate metabolic process"/>
    <property type="evidence" value="ECO:0007669"/>
    <property type="project" value="UniProtKB-ARBA"/>
</dbReference>
<feature type="domain" description="DUF11" evidence="3">
    <location>
        <begin position="149"/>
        <end position="244"/>
    </location>
</feature>
<dbReference type="OrthoDB" id="3666463at2"/>
<feature type="signal peptide" evidence="2">
    <location>
        <begin position="1"/>
        <end position="18"/>
    </location>
</feature>
<protein>
    <recommendedName>
        <fullName evidence="3">DUF11 domain-containing protein</fullName>
    </recommendedName>
</protein>
<organism evidence="4 5">
    <name type="scientific">Streptomyces diastatochromogenes</name>
    <dbReference type="NCBI Taxonomy" id="42236"/>
    <lineage>
        <taxon>Bacteria</taxon>
        <taxon>Bacillati</taxon>
        <taxon>Actinomycetota</taxon>
        <taxon>Actinomycetes</taxon>
        <taxon>Kitasatosporales</taxon>
        <taxon>Streptomycetaceae</taxon>
        <taxon>Streptomyces</taxon>
    </lineage>
</organism>
<dbReference type="RefSeq" id="WP_094220648.1">
    <property type="nucleotide sequence ID" value="NZ_MCGQ01000034.1"/>
</dbReference>
<evidence type="ECO:0000259" key="3">
    <source>
        <dbReference type="Pfam" id="PF01345"/>
    </source>
</evidence>
<gene>
    <name evidence="4" type="ORF">BEK98_33640</name>
</gene>
<evidence type="ECO:0000313" key="4">
    <source>
        <dbReference type="EMBL" id="OXY90840.1"/>
    </source>
</evidence>
<dbReference type="EMBL" id="MCGQ01000034">
    <property type="protein sequence ID" value="OXY90840.1"/>
    <property type="molecule type" value="Genomic_DNA"/>
</dbReference>
<dbReference type="InterPro" id="IPR013783">
    <property type="entry name" value="Ig-like_fold"/>
</dbReference>
<sequence length="251" mass="25923">MAALAVLALAGTATNGNAAPGPHQAVLPQAATRRAQPQLELIPTSANFGVKQGVIEPGATHVFVLVNHAGPDATFVSTEIDGQYSVSGGTCTVGLVLAAGQTCTLSVTFSPSGTSGLRPGTLRVRTDTQSLSASLFGEWDAEDGDPTITVDAPAAVRVDSTYTYTVTITNNGPGHTDISTFVTLDVQGQNPRHVRWPIGNTLAAGRSFPLELTVTAPTRPTTITATATVNDQADPNPNNNTATAITRVTRH</sequence>
<evidence type="ECO:0000256" key="1">
    <source>
        <dbReference type="SAM" id="MobiDB-lite"/>
    </source>
</evidence>
<dbReference type="NCBIfam" id="NF012200">
    <property type="entry name" value="choice_anch_D"/>
    <property type="match status" value="1"/>
</dbReference>